<evidence type="ECO:0000259" key="3">
    <source>
        <dbReference type="Pfam" id="PF07670"/>
    </source>
</evidence>
<dbReference type="Pfam" id="PF07664">
    <property type="entry name" value="FeoB_C"/>
    <property type="match status" value="1"/>
</dbReference>
<feature type="transmembrane region" description="Helical" evidence="1">
    <location>
        <begin position="133"/>
        <end position="152"/>
    </location>
</feature>
<feature type="domain" description="Ferrous iron transport protein B C-terminal" evidence="2">
    <location>
        <begin position="250"/>
        <end position="298"/>
    </location>
</feature>
<feature type="transmembrane region" description="Helical" evidence="1">
    <location>
        <begin position="219"/>
        <end position="237"/>
    </location>
</feature>
<feature type="transmembrane region" description="Helical" evidence="1">
    <location>
        <begin position="109"/>
        <end position="126"/>
    </location>
</feature>
<feature type="transmembrane region" description="Helical" evidence="1">
    <location>
        <begin position="243"/>
        <end position="263"/>
    </location>
</feature>
<feature type="transmembrane region" description="Helical" evidence="1">
    <location>
        <begin position="435"/>
        <end position="461"/>
    </location>
</feature>
<keyword evidence="1" id="KW-0812">Transmembrane</keyword>
<dbReference type="GO" id="GO:0005886">
    <property type="term" value="C:plasma membrane"/>
    <property type="evidence" value="ECO:0007669"/>
    <property type="project" value="TreeGrafter"/>
</dbReference>
<evidence type="ECO:0000313" key="5">
    <source>
        <dbReference type="Proteomes" id="UP000464452"/>
    </source>
</evidence>
<keyword evidence="1" id="KW-0472">Membrane</keyword>
<dbReference type="RefSeq" id="WP_163235012.1">
    <property type="nucleotide sequence ID" value="NZ_CP048617.1"/>
</dbReference>
<organism evidence="4 5">
    <name type="scientific">Caloranaerobacter azorensis</name>
    <dbReference type="NCBI Taxonomy" id="116090"/>
    <lineage>
        <taxon>Bacteria</taxon>
        <taxon>Bacillati</taxon>
        <taxon>Bacillota</taxon>
        <taxon>Tissierellia</taxon>
        <taxon>Tissierellales</taxon>
        <taxon>Thermohalobacteraceae</taxon>
        <taxon>Caloranaerobacter</taxon>
    </lineage>
</organism>
<dbReference type="KEGG" id="cazo:G3A45_07220"/>
<name>A0A6P1YD78_9FIRM</name>
<accession>A0A6P1YD78</accession>
<dbReference type="Proteomes" id="UP000464452">
    <property type="component" value="Chromosome"/>
</dbReference>
<feature type="transmembrane region" description="Helical" evidence="1">
    <location>
        <begin position="395"/>
        <end position="415"/>
    </location>
</feature>
<dbReference type="PANTHER" id="PTHR43185">
    <property type="entry name" value="FERROUS IRON TRANSPORT PROTEIN B"/>
    <property type="match status" value="1"/>
</dbReference>
<sequence length="462" mass="51226">MDSVKDASSRILNILNDKLKTDANISDSIVTTIYEKAEEIANEVLMIEDKKKINWDKKIDDILTSKIFGYPIMLLLLGLIFWITIQGANYPSQLLGKILFGLENKLTEFFMYINAPYWLHGILVLGMYRTLAWVISVMLPPMAIFFPLFTLLEDLGYLPRVAFNLDNFFRKSGTHGKQALTMSMGFGCNAAGVIATRIIDSPRERLIAIITNSFVPCNGRFPTLIAISTIFFSSLVSPKFSSIIATASVICIILIGIFITLFVSKLLSKTILKGIPSTFTLELPPYRKPQIGRILVRSLIDRTLFVLSRAVLVAAPAGAITWLVANINIDGISLLNHIAHFLNPLGILMGLDGFILLAFILGLPANEIVLPILIMSYLSTGSMIELDSLDSLKNLLINNGWTWVTGLNFMLFSLLHFPCGTTLLTIKNETNSTKWAIFTALLTTSIAILVTIIVNLLSILFK</sequence>
<feature type="transmembrane region" description="Helical" evidence="1">
    <location>
        <begin position="67"/>
        <end position="89"/>
    </location>
</feature>
<gene>
    <name evidence="4" type="ORF">G3A45_07220</name>
</gene>
<feature type="transmembrane region" description="Helical" evidence="1">
    <location>
        <begin position="345"/>
        <end position="374"/>
    </location>
</feature>
<dbReference type="InterPro" id="IPR011642">
    <property type="entry name" value="Gate_dom"/>
</dbReference>
<dbReference type="EMBL" id="CP048617">
    <property type="protein sequence ID" value="QIB27094.1"/>
    <property type="molecule type" value="Genomic_DNA"/>
</dbReference>
<dbReference type="PANTHER" id="PTHR43185:SF2">
    <property type="entry name" value="FERROUS IRON TRANSPORT PROTEIN B"/>
    <property type="match status" value="1"/>
</dbReference>
<protein>
    <submittedName>
        <fullName evidence="4">Ferrous iron transporter B</fullName>
    </submittedName>
</protein>
<feature type="domain" description="Nucleoside transporter/FeoB GTPase Gate" evidence="3">
    <location>
        <begin position="309"/>
        <end position="431"/>
    </location>
</feature>
<proteinExistence type="predicted"/>
<evidence type="ECO:0000313" key="4">
    <source>
        <dbReference type="EMBL" id="QIB27094.1"/>
    </source>
</evidence>
<reference evidence="4 5" key="1">
    <citation type="submission" date="2020-02" db="EMBL/GenBank/DDBJ databases">
        <title>Thermophilic hydrogen producing bacteria, Caloranaerobacter azorensis.</title>
        <authorList>
            <person name="Baek K."/>
        </authorList>
    </citation>
    <scope>NUCLEOTIDE SEQUENCE [LARGE SCALE GENOMIC DNA]</scope>
    <source>
        <strain evidence="4 5">T3-1</strain>
    </source>
</reference>
<feature type="transmembrane region" description="Helical" evidence="1">
    <location>
        <begin position="179"/>
        <end position="199"/>
    </location>
</feature>
<dbReference type="InterPro" id="IPR050860">
    <property type="entry name" value="FeoB_GTPase"/>
</dbReference>
<dbReference type="AlphaFoldDB" id="A0A6P1YD78"/>
<dbReference type="Pfam" id="PF07670">
    <property type="entry name" value="Gate"/>
    <property type="match status" value="2"/>
</dbReference>
<evidence type="ECO:0000259" key="2">
    <source>
        <dbReference type="Pfam" id="PF07664"/>
    </source>
</evidence>
<dbReference type="InterPro" id="IPR011640">
    <property type="entry name" value="Fe2_transport_prot_B_C"/>
</dbReference>
<feature type="transmembrane region" description="Helical" evidence="1">
    <location>
        <begin position="303"/>
        <end position="325"/>
    </location>
</feature>
<keyword evidence="1" id="KW-1133">Transmembrane helix</keyword>
<dbReference type="GO" id="GO:0015093">
    <property type="term" value="F:ferrous iron transmembrane transporter activity"/>
    <property type="evidence" value="ECO:0007669"/>
    <property type="project" value="InterPro"/>
</dbReference>
<feature type="domain" description="Nucleoside transporter/FeoB GTPase Gate" evidence="3">
    <location>
        <begin position="137"/>
        <end position="227"/>
    </location>
</feature>
<evidence type="ECO:0000256" key="1">
    <source>
        <dbReference type="SAM" id="Phobius"/>
    </source>
</evidence>